<protein>
    <recommendedName>
        <fullName evidence="5">DUF4232 domain-containing protein</fullName>
    </recommendedName>
</protein>
<evidence type="ECO:0000313" key="3">
    <source>
        <dbReference type="EMBL" id="MBT1587503.1"/>
    </source>
</evidence>
<keyword evidence="4" id="KW-1185">Reference proteome</keyword>
<evidence type="ECO:0000256" key="2">
    <source>
        <dbReference type="SAM" id="Phobius"/>
    </source>
</evidence>
<name>A0ABS5VDC0_9MICO</name>
<dbReference type="Proteomes" id="UP001519641">
    <property type="component" value="Unassembled WGS sequence"/>
</dbReference>
<dbReference type="RefSeq" id="WP_214544127.1">
    <property type="nucleotide sequence ID" value="NZ_JAHEWS010000008.1"/>
</dbReference>
<evidence type="ECO:0000256" key="1">
    <source>
        <dbReference type="SAM" id="MobiDB-lite"/>
    </source>
</evidence>
<keyword evidence="2" id="KW-0472">Membrane</keyword>
<proteinExistence type="predicted"/>
<keyword evidence="2" id="KW-1133">Transmembrane helix</keyword>
<keyword evidence="2" id="KW-0812">Transmembrane</keyword>
<feature type="compositionally biased region" description="Low complexity" evidence="1">
    <location>
        <begin position="44"/>
        <end position="100"/>
    </location>
</feature>
<accession>A0ABS5VDC0</accession>
<dbReference type="EMBL" id="JAHEWS010000008">
    <property type="protein sequence ID" value="MBT1587503.1"/>
    <property type="molecule type" value="Genomic_DNA"/>
</dbReference>
<organism evidence="3 4">
    <name type="scientific">Curtobacterium aurantiacum</name>
    <dbReference type="NCBI Taxonomy" id="3236919"/>
    <lineage>
        <taxon>Bacteria</taxon>
        <taxon>Bacillati</taxon>
        <taxon>Actinomycetota</taxon>
        <taxon>Actinomycetes</taxon>
        <taxon>Micrococcales</taxon>
        <taxon>Microbacteriaceae</taxon>
        <taxon>Curtobacterium</taxon>
    </lineage>
</organism>
<gene>
    <name evidence="3" type="ORF">KK097_06690</name>
</gene>
<feature type="region of interest" description="Disordered" evidence="1">
    <location>
        <begin position="44"/>
        <end position="101"/>
    </location>
</feature>
<feature type="transmembrane region" description="Helical" evidence="2">
    <location>
        <begin position="21"/>
        <end position="40"/>
    </location>
</feature>
<evidence type="ECO:0000313" key="4">
    <source>
        <dbReference type="Proteomes" id="UP001519641"/>
    </source>
</evidence>
<sequence length="232" mass="23306">MSSLRHPVGPEKPVVYWRRRALVLGALLVVVLVVVLIVVGRGSGATSAAPSASASAGAGSGAGASSDGSSAGSGSSRSAAPKPAASSSASATKPAAADGSTCTKDQVVLTPVLDKPAYGPTEDPKIAMSIKNSGTNSCHLDLGSAQQVLTISSGEEQYWSSKDCQTGGTNQDVTIKSGQTLTTPAIAWDRTRSSTSTCDSSRPAVTAGGASYHLQVAVGNLESKTSVQFILQ</sequence>
<reference evidence="3 4" key="1">
    <citation type="submission" date="2021-05" db="EMBL/GenBank/DDBJ databases">
        <title>Whole genome sequence of Curtobacterium flaccumfaciens pv. flaccumfaciens strain CFBP 8819.</title>
        <authorList>
            <person name="Osdaghi E."/>
            <person name="Taghouti G."/>
            <person name="Portier P."/>
            <person name="Fazliarab A."/>
            <person name="Taghavi S.M."/>
            <person name="Briand M."/>
            <person name="Le-Saux M."/>
            <person name="Jacques M.-A."/>
        </authorList>
    </citation>
    <scope>NUCLEOTIDE SEQUENCE [LARGE SCALE GENOMIC DNA]</scope>
    <source>
        <strain evidence="3 4">CFBP 8819</strain>
    </source>
</reference>
<evidence type="ECO:0008006" key="5">
    <source>
        <dbReference type="Google" id="ProtNLM"/>
    </source>
</evidence>
<comment type="caution">
    <text evidence="3">The sequence shown here is derived from an EMBL/GenBank/DDBJ whole genome shotgun (WGS) entry which is preliminary data.</text>
</comment>